<accession>A0A7S4AXQ1</accession>
<sequence length="388" mass="43673">MHRLNLIIFGLLLPSSNGFQNAQVHRKSFISERHPTSCGLSVPSSYSSVLFRNRHQCSDSDSPELSSSLFPRPRFDTISASGLKNVHTAGTGGVPMFGLKSFLADIVRLMKWVFSIRPKDVQNLTMDDVKPVERLKKLHGPKTYILLSVLLAKKFAPRMFKNRVFLIWLAFCFKWYRARYVFKVPVWDRQPNWNNIITSKDQEKDLKAFTCKTCGSTIFIAKSREFFFEGDTGIGGLGCFSCGAKGKDNFEMDRDRIVEDVEDIDDYFDYERPLDFVSAAERRELLKNAKGNEDAANQLLLEKEEVQVSEEPQAATDAAVNGATGNMDDNEESEVVADAQEEEKTEETPVAAPSPKAEKEAKKPKKTPISSAGVDDDEDMDLLDMDDL</sequence>
<proteinExistence type="predicted"/>
<evidence type="ECO:0000256" key="1">
    <source>
        <dbReference type="SAM" id="MobiDB-lite"/>
    </source>
</evidence>
<organism evidence="3">
    <name type="scientific">Pseudo-nitzschia australis</name>
    <dbReference type="NCBI Taxonomy" id="44445"/>
    <lineage>
        <taxon>Eukaryota</taxon>
        <taxon>Sar</taxon>
        <taxon>Stramenopiles</taxon>
        <taxon>Ochrophyta</taxon>
        <taxon>Bacillariophyta</taxon>
        <taxon>Bacillariophyceae</taxon>
        <taxon>Bacillariophycidae</taxon>
        <taxon>Bacillariales</taxon>
        <taxon>Bacillariaceae</taxon>
        <taxon>Pseudo-nitzschia</taxon>
    </lineage>
</organism>
<feature type="compositionally biased region" description="Acidic residues" evidence="1">
    <location>
        <begin position="328"/>
        <end position="345"/>
    </location>
</feature>
<feature type="region of interest" description="Disordered" evidence="1">
    <location>
        <begin position="320"/>
        <end position="388"/>
    </location>
</feature>
<evidence type="ECO:0000313" key="3">
    <source>
        <dbReference type="EMBL" id="CAE0730102.1"/>
    </source>
</evidence>
<reference evidence="3" key="1">
    <citation type="submission" date="2021-01" db="EMBL/GenBank/DDBJ databases">
        <authorList>
            <person name="Corre E."/>
            <person name="Pelletier E."/>
            <person name="Niang G."/>
            <person name="Scheremetjew M."/>
            <person name="Finn R."/>
            <person name="Kale V."/>
            <person name="Holt S."/>
            <person name="Cochrane G."/>
            <person name="Meng A."/>
            <person name="Brown T."/>
            <person name="Cohen L."/>
        </authorList>
    </citation>
    <scope>NUCLEOTIDE SEQUENCE</scope>
    <source>
        <strain evidence="3">10249 10 AB</strain>
    </source>
</reference>
<evidence type="ECO:0000256" key="2">
    <source>
        <dbReference type="SAM" id="SignalP"/>
    </source>
</evidence>
<dbReference type="EMBL" id="HBIX01035008">
    <property type="protein sequence ID" value="CAE0730102.1"/>
    <property type="molecule type" value="Transcribed_RNA"/>
</dbReference>
<feature type="signal peptide" evidence="2">
    <location>
        <begin position="1"/>
        <end position="18"/>
    </location>
</feature>
<gene>
    <name evidence="3" type="ORF">PAUS00366_LOCUS22888</name>
</gene>
<name>A0A7S4AXQ1_9STRA</name>
<keyword evidence="2" id="KW-0732">Signal</keyword>
<feature type="compositionally biased region" description="Acidic residues" evidence="1">
    <location>
        <begin position="374"/>
        <end position="388"/>
    </location>
</feature>
<feature type="chain" id="PRO_5031175470" evidence="2">
    <location>
        <begin position="19"/>
        <end position="388"/>
    </location>
</feature>
<protein>
    <submittedName>
        <fullName evidence="3">Uncharacterized protein</fullName>
    </submittedName>
</protein>
<dbReference type="AlphaFoldDB" id="A0A7S4AXQ1"/>